<dbReference type="Proteomes" id="UP000267500">
    <property type="component" value="Segment"/>
</dbReference>
<evidence type="ECO:0000313" key="1">
    <source>
        <dbReference type="EMBL" id="AYD85619.1"/>
    </source>
</evidence>
<name>A0A386KKZ0_9CAUD</name>
<reference evidence="1 2" key="1">
    <citation type="submission" date="2018-08" db="EMBL/GenBank/DDBJ databases">
        <title>Complete genome sequence of five Acinetobacter baumannii phages from Abidjan, Cote d'Ivoire.</title>
        <authorList>
            <person name="Essoh C."/>
            <person name="Vernadet J.-P."/>
            <person name="Vergnaud G."/>
            <person name="Resch G."/>
            <person name="Pourcel C."/>
        </authorList>
    </citation>
    <scope>NUCLEOTIDE SEQUENCE [LARGE SCALE GENOMIC DNA]</scope>
</reference>
<accession>A0A386KKZ0</accession>
<keyword evidence="2" id="KW-1185">Reference proteome</keyword>
<gene>
    <name evidence="1" type="ORF">Aci011_116</name>
</gene>
<dbReference type="EMBL" id="MH800198">
    <property type="protein sequence ID" value="AYD85619.1"/>
    <property type="molecule type" value="Genomic_DNA"/>
</dbReference>
<protein>
    <submittedName>
        <fullName evidence="1">Uncharacterized protein</fullName>
    </submittedName>
</protein>
<organism evidence="1 2">
    <name type="scientific">Acinetobacter phage vB_AbaM_B09_Aci01-1</name>
    <dbReference type="NCBI Taxonomy" id="2315466"/>
    <lineage>
        <taxon>Viruses</taxon>
        <taxon>Duplodnaviria</taxon>
        <taxon>Heunggongvirae</taxon>
        <taxon>Uroviricota</taxon>
        <taxon>Caudoviricetes</taxon>
        <taxon>Saclayvirus</taxon>
        <taxon>Saclayvirus Aci011</taxon>
    </lineage>
</organism>
<proteinExistence type="predicted"/>
<evidence type="ECO:0000313" key="2">
    <source>
        <dbReference type="Proteomes" id="UP000267500"/>
    </source>
</evidence>
<sequence length="113" mass="13237">MNRKQRKIKRMIARFHTGHTAIVPIQKLLGKECMLRAEYCRGSTTDQLARILSIDRSGDSILIYCPYLESVGFGHNGNEVHRFTSDLTYRDIDKIRPKKHGCWWISKYDVRII</sequence>